<dbReference type="Gene3D" id="2.120.10.30">
    <property type="entry name" value="TolB, C-terminal domain"/>
    <property type="match status" value="1"/>
</dbReference>
<reference evidence="1 4" key="2">
    <citation type="submission" date="2016-11" db="EMBL/GenBank/DDBJ databases">
        <title>Genomic analysis of Caldithrix abyssi and proposal of a novel bacterial phylum Caldithrichaeota.</title>
        <authorList>
            <person name="Kublanov I."/>
            <person name="Sigalova O."/>
            <person name="Gavrilov S."/>
            <person name="Lebedinsky A."/>
            <person name="Ivanova N."/>
            <person name="Daum C."/>
            <person name="Reddy T."/>
            <person name="Klenk H.P."/>
            <person name="Goker M."/>
            <person name="Reva O."/>
            <person name="Miroshnichenko M."/>
            <person name="Kyprides N."/>
            <person name="Woyke T."/>
            <person name="Gelfand M."/>
        </authorList>
    </citation>
    <scope>NUCLEOTIDE SEQUENCE [LARGE SCALE GENOMIC DNA]</scope>
    <source>
        <strain evidence="1 4">LF13</strain>
    </source>
</reference>
<dbReference type="KEGG" id="caby:Cabys_284"/>
<dbReference type="eggNOG" id="COG3292">
    <property type="taxonomic scope" value="Bacteria"/>
</dbReference>
<evidence type="ECO:0000313" key="4">
    <source>
        <dbReference type="Proteomes" id="UP000183868"/>
    </source>
</evidence>
<protein>
    <submittedName>
        <fullName evidence="2">Uncharacterized protein</fullName>
    </submittedName>
</protein>
<sequence precursor="true">MKNVSITLLLLSVLILIMTTGCKKDPEPSLYDPNYVSGPQPIIERMDPPDSSYAGVGTIDVYGKYFIPKEPYEEYNQLYFNEVMADILQMTDSKITIASPAYIGDSIKVKIAVRGSDKFSEPVYYKLKAAVDTTFGRLDDFKQKRIAYAIATDSKGNVYVSTRVETTPPFGQILRINKQGEPTIWVDNTVYLKANAMKVGPNNKLYVAYALGRIKEIATIDLADSTLQETYTRLATVPNDIDFDQDGNLWVAAQTELVKVKPDRSKETLATFSLFLQSIRVHEEGGTTYIYLTGQNLEQNEQKVWRYPLNDDGSIGAEEIILDAATDSWLVKEDGNLVDIKAITFSADGKMYLATDMSPDALVIYDMTTRTYDFQYPGLIKPKLLALSWFGNIIYASQTNFGETDANVLRIDVGKSGAPYYGRQ</sequence>
<keyword evidence="3" id="KW-1185">Reference proteome</keyword>
<organism evidence="2 3">
    <name type="scientific">Caldithrix abyssi DSM 13497</name>
    <dbReference type="NCBI Taxonomy" id="880073"/>
    <lineage>
        <taxon>Bacteria</taxon>
        <taxon>Pseudomonadati</taxon>
        <taxon>Calditrichota</taxon>
        <taxon>Calditrichia</taxon>
        <taxon>Calditrichales</taxon>
        <taxon>Calditrichaceae</taxon>
        <taxon>Caldithrix</taxon>
    </lineage>
</organism>
<evidence type="ECO:0000313" key="1">
    <source>
        <dbReference type="EMBL" id="APF17035.1"/>
    </source>
</evidence>
<dbReference type="InterPro" id="IPR011042">
    <property type="entry name" value="6-blade_b-propeller_TolB-like"/>
</dbReference>
<dbReference type="EMBL" id="CM001402">
    <property type="protein sequence ID" value="EHO41186.1"/>
    <property type="molecule type" value="Genomic_DNA"/>
</dbReference>
<dbReference type="RefSeq" id="WP_006928256.1">
    <property type="nucleotide sequence ID" value="NZ_CM001402.1"/>
</dbReference>
<dbReference type="SUPFAM" id="SSF63829">
    <property type="entry name" value="Calcium-dependent phosphotriesterase"/>
    <property type="match status" value="1"/>
</dbReference>
<dbReference type="HOGENOM" id="CLU_674002_0_0_0"/>
<evidence type="ECO:0000313" key="3">
    <source>
        <dbReference type="Proteomes" id="UP000004671"/>
    </source>
</evidence>
<dbReference type="EMBL" id="CP018099">
    <property type="protein sequence ID" value="APF17035.1"/>
    <property type="molecule type" value="Genomic_DNA"/>
</dbReference>
<evidence type="ECO:0000313" key="2">
    <source>
        <dbReference type="EMBL" id="EHO41186.1"/>
    </source>
</evidence>
<gene>
    <name evidence="1" type="ORF">Cabys_284</name>
    <name evidence="2" type="ORF">Calab_1566</name>
</gene>
<dbReference type="STRING" id="880073.Cabys_284"/>
<dbReference type="PaxDb" id="880073-Calab_1566"/>
<accession>H1XQP0</accession>
<reference evidence="2 3" key="1">
    <citation type="submission" date="2011-09" db="EMBL/GenBank/DDBJ databases">
        <title>The permanent draft genome of Caldithrix abyssi DSM 13497.</title>
        <authorList>
            <consortium name="US DOE Joint Genome Institute (JGI-PGF)"/>
            <person name="Lucas S."/>
            <person name="Han J."/>
            <person name="Lapidus A."/>
            <person name="Bruce D."/>
            <person name="Goodwin L."/>
            <person name="Pitluck S."/>
            <person name="Peters L."/>
            <person name="Kyrpides N."/>
            <person name="Mavromatis K."/>
            <person name="Ivanova N."/>
            <person name="Mikhailova N."/>
            <person name="Chertkov O."/>
            <person name="Detter J.C."/>
            <person name="Tapia R."/>
            <person name="Han C."/>
            <person name="Land M."/>
            <person name="Hauser L."/>
            <person name="Markowitz V."/>
            <person name="Cheng J.-F."/>
            <person name="Hugenholtz P."/>
            <person name="Woyke T."/>
            <person name="Wu D."/>
            <person name="Spring S."/>
            <person name="Brambilla E."/>
            <person name="Klenk H.-P."/>
            <person name="Eisen J.A."/>
        </authorList>
    </citation>
    <scope>NUCLEOTIDE SEQUENCE [LARGE SCALE GENOMIC DNA]</scope>
    <source>
        <strain evidence="2 3">DSM 13497</strain>
    </source>
</reference>
<dbReference type="Proteomes" id="UP000183868">
    <property type="component" value="Chromosome"/>
</dbReference>
<proteinExistence type="predicted"/>
<dbReference type="Proteomes" id="UP000004671">
    <property type="component" value="Chromosome"/>
</dbReference>
<name>H1XQP0_CALAY</name>
<dbReference type="InParanoid" id="H1XQP0"/>
<dbReference type="AlphaFoldDB" id="H1XQP0"/>
<dbReference type="PROSITE" id="PS51257">
    <property type="entry name" value="PROKAR_LIPOPROTEIN"/>
    <property type="match status" value="1"/>
</dbReference>
<dbReference type="OrthoDB" id="502821at2"/>